<dbReference type="Proteomes" id="UP001374893">
    <property type="component" value="Chromosome"/>
</dbReference>
<dbReference type="InterPro" id="IPR050088">
    <property type="entry name" value="IspD/TarI_cytidylyltransf_bact"/>
</dbReference>
<feature type="site" description="Transition state stabilizer" evidence="3">
    <location>
        <position position="20"/>
    </location>
</feature>
<name>A0ABN6HAI3_9BACT</name>
<keyword evidence="1 3" id="KW-0808">Transferase</keyword>
<feature type="site" description="Transition state stabilizer" evidence="3">
    <location>
        <position position="15"/>
    </location>
</feature>
<dbReference type="SUPFAM" id="SSF53448">
    <property type="entry name" value="Nucleotide-diphospho-sugar transferases"/>
    <property type="match status" value="1"/>
</dbReference>
<keyword evidence="5" id="KW-1185">Reference proteome</keyword>
<dbReference type="EMBL" id="AP024702">
    <property type="protein sequence ID" value="BCX49552.1"/>
    <property type="molecule type" value="Genomic_DNA"/>
</dbReference>
<dbReference type="InterPro" id="IPR034683">
    <property type="entry name" value="IspD/TarI"/>
</dbReference>
<evidence type="ECO:0000256" key="1">
    <source>
        <dbReference type="ARBA" id="ARBA00022679"/>
    </source>
</evidence>
<evidence type="ECO:0000256" key="2">
    <source>
        <dbReference type="ARBA" id="ARBA00022695"/>
    </source>
</evidence>
<protein>
    <recommendedName>
        <fullName evidence="3">2-C-methyl-D-erythritol 4-phosphate cytidylyltransferase</fullName>
        <ecNumber evidence="3">2.7.7.60</ecNumber>
    </recommendedName>
    <alternativeName>
        <fullName evidence="3">4-diphosphocytidyl-2C-methyl-D-erythritol synthase</fullName>
    </alternativeName>
    <alternativeName>
        <fullName evidence="3">MEP cytidylyltransferase</fullName>
        <shortName evidence="3">MCT</shortName>
    </alternativeName>
</protein>
<dbReference type="PANTHER" id="PTHR32125:SF4">
    <property type="entry name" value="2-C-METHYL-D-ERYTHRITOL 4-PHOSPHATE CYTIDYLYLTRANSFERASE, CHLOROPLASTIC"/>
    <property type="match status" value="1"/>
</dbReference>
<comment type="pathway">
    <text evidence="3">Isoprenoid biosynthesis; isopentenyl diphosphate biosynthesis via DXP pathway; isopentenyl diphosphate from 1-deoxy-D-xylulose 5-phosphate: step 2/6.</text>
</comment>
<dbReference type="Gene3D" id="3.90.550.10">
    <property type="entry name" value="Spore Coat Polysaccharide Biosynthesis Protein SpsA, Chain A"/>
    <property type="match status" value="1"/>
</dbReference>
<dbReference type="EC" id="2.7.7.60" evidence="3"/>
<feature type="site" description="Positions MEP for the nucleophilic attack" evidence="3">
    <location>
        <position position="148"/>
    </location>
</feature>
<accession>A0ABN6HAI3</accession>
<dbReference type="GO" id="GO:0016779">
    <property type="term" value="F:nucleotidyltransferase activity"/>
    <property type="evidence" value="ECO:0007669"/>
    <property type="project" value="UniProtKB-KW"/>
</dbReference>
<dbReference type="PANTHER" id="PTHR32125">
    <property type="entry name" value="2-C-METHYL-D-ERYTHRITOL 4-PHOSPHATE CYTIDYLYLTRANSFERASE, CHLOROPLASTIC"/>
    <property type="match status" value="1"/>
</dbReference>
<feature type="site" description="Positions MEP for the nucleophilic attack" evidence="3">
    <location>
        <position position="204"/>
    </location>
</feature>
<dbReference type="RefSeq" id="WP_338686204.1">
    <property type="nucleotide sequence ID" value="NZ_AP024702.1"/>
</dbReference>
<proteinExistence type="inferred from homology"/>
<dbReference type="CDD" id="cd02516">
    <property type="entry name" value="CDP-ME_synthetase"/>
    <property type="match status" value="1"/>
</dbReference>
<gene>
    <name evidence="3 4" type="primary">ispD</name>
    <name evidence="4" type="ORF">HAHE_34600</name>
</gene>
<dbReference type="Pfam" id="PF01128">
    <property type="entry name" value="IspD"/>
    <property type="match status" value="1"/>
</dbReference>
<evidence type="ECO:0000313" key="4">
    <source>
        <dbReference type="EMBL" id="BCX49552.1"/>
    </source>
</evidence>
<evidence type="ECO:0000256" key="3">
    <source>
        <dbReference type="HAMAP-Rule" id="MF_00108"/>
    </source>
</evidence>
<keyword evidence="2 3" id="KW-0548">Nucleotidyltransferase</keyword>
<organism evidence="4 5">
    <name type="scientific">Haloferula helveola</name>
    <dbReference type="NCBI Taxonomy" id="490095"/>
    <lineage>
        <taxon>Bacteria</taxon>
        <taxon>Pseudomonadati</taxon>
        <taxon>Verrucomicrobiota</taxon>
        <taxon>Verrucomicrobiia</taxon>
        <taxon>Verrucomicrobiales</taxon>
        <taxon>Verrucomicrobiaceae</taxon>
        <taxon>Haloferula</taxon>
    </lineage>
</organism>
<dbReference type="InterPro" id="IPR029044">
    <property type="entry name" value="Nucleotide-diphossugar_trans"/>
</dbReference>
<keyword evidence="3" id="KW-0414">Isoprene biosynthesis</keyword>
<evidence type="ECO:0000313" key="5">
    <source>
        <dbReference type="Proteomes" id="UP001374893"/>
    </source>
</evidence>
<dbReference type="InterPro" id="IPR001228">
    <property type="entry name" value="IspD"/>
</dbReference>
<comment type="function">
    <text evidence="3">Catalyzes the formation of 4-diphosphocytidyl-2-C-methyl-D-erythritol from CTP and 2-C-methyl-D-erythritol 4-phosphate (MEP).</text>
</comment>
<sequence>MGCAGVIVASGSSRRMGFDKLAAPLAGKPVLRRSLEALLAVPEITRVIVVCGEERFDDLLRGDHPKPVLRVDGGAERQDSVYAGLSAVKASEELVAVHDGARPLVDPGDISACIAAAREHGAASLGRTVTETLKRTDADGLVLGGLDRSNLWFTETPQVFRTDLLLEAYRQVREQGLVVTDEVSAMEPMGIATRMIQSTRPNPKITVPADLEAAHALLA</sequence>
<comment type="similarity">
    <text evidence="3">Belongs to the IspD/TarI cytidylyltransferase family. IspD subfamily.</text>
</comment>
<dbReference type="NCBIfam" id="TIGR00453">
    <property type="entry name" value="ispD"/>
    <property type="match status" value="1"/>
</dbReference>
<reference evidence="4 5" key="1">
    <citation type="submission" date="2021-06" db="EMBL/GenBank/DDBJ databases">
        <title>Complete genome of Haloferula helveola possessing various polysaccharide degrading enzymes.</title>
        <authorList>
            <person name="Takami H."/>
            <person name="Huang C."/>
            <person name="Hamasaki K."/>
        </authorList>
    </citation>
    <scope>NUCLEOTIDE SEQUENCE [LARGE SCALE GENOMIC DNA]</scope>
    <source>
        <strain evidence="4 5">CN-1</strain>
    </source>
</reference>
<comment type="catalytic activity">
    <reaction evidence="3">
        <text>2-C-methyl-D-erythritol 4-phosphate + CTP + H(+) = 4-CDP-2-C-methyl-D-erythritol + diphosphate</text>
        <dbReference type="Rhea" id="RHEA:13429"/>
        <dbReference type="ChEBI" id="CHEBI:15378"/>
        <dbReference type="ChEBI" id="CHEBI:33019"/>
        <dbReference type="ChEBI" id="CHEBI:37563"/>
        <dbReference type="ChEBI" id="CHEBI:57823"/>
        <dbReference type="ChEBI" id="CHEBI:58262"/>
        <dbReference type="EC" id="2.7.7.60"/>
    </reaction>
</comment>
<dbReference type="HAMAP" id="MF_00108">
    <property type="entry name" value="IspD"/>
    <property type="match status" value="1"/>
</dbReference>